<dbReference type="Proteomes" id="UP001445076">
    <property type="component" value="Unassembled WGS sequence"/>
</dbReference>
<protein>
    <submittedName>
        <fullName evidence="1">Uncharacterized protein</fullName>
    </submittedName>
</protein>
<evidence type="ECO:0000313" key="2">
    <source>
        <dbReference type="Proteomes" id="UP001445076"/>
    </source>
</evidence>
<proteinExistence type="predicted"/>
<reference evidence="1 2" key="1">
    <citation type="journal article" date="2024" name="BMC Genomics">
        <title>Genome assembly of redclaw crayfish (Cherax quadricarinatus) provides insights into its immune adaptation and hypoxia tolerance.</title>
        <authorList>
            <person name="Liu Z."/>
            <person name="Zheng J."/>
            <person name="Li H."/>
            <person name="Fang K."/>
            <person name="Wang S."/>
            <person name="He J."/>
            <person name="Zhou D."/>
            <person name="Weng S."/>
            <person name="Chi M."/>
            <person name="Gu Z."/>
            <person name="He J."/>
            <person name="Li F."/>
            <person name="Wang M."/>
        </authorList>
    </citation>
    <scope>NUCLEOTIDE SEQUENCE [LARGE SCALE GENOMIC DNA]</scope>
    <source>
        <strain evidence="1">ZL_2023a</strain>
    </source>
</reference>
<feature type="non-terminal residue" evidence="1">
    <location>
        <position position="1"/>
    </location>
</feature>
<dbReference type="AlphaFoldDB" id="A0AAW0XP47"/>
<dbReference type="EMBL" id="JARKIK010000029">
    <property type="protein sequence ID" value="KAK8742194.1"/>
    <property type="molecule type" value="Genomic_DNA"/>
</dbReference>
<gene>
    <name evidence="1" type="ORF">OTU49_002168</name>
</gene>
<feature type="non-terminal residue" evidence="1">
    <location>
        <position position="170"/>
    </location>
</feature>
<name>A0AAW0XP47_CHEQU</name>
<accession>A0AAW0XP47</accession>
<keyword evidence="2" id="KW-1185">Reference proteome</keyword>
<sequence length="170" mass="20056">FRLVSQVIDLQVDVKQAVDYHINHNTLLLIHDPHYLVEEYKSGGIWLRLDKSTWQQELKERLRAAQECVIYLRTQHSPAQELVKCVTNLLKDFTELEYNQWRVLIIIEDDCISAPCPLCSQHTFINMMLDHKGIVHQLIETLIKWHDPRFEEEVHQVVQAVLEAYTEKKG</sequence>
<evidence type="ECO:0000313" key="1">
    <source>
        <dbReference type="EMBL" id="KAK8742194.1"/>
    </source>
</evidence>
<organism evidence="1 2">
    <name type="scientific">Cherax quadricarinatus</name>
    <name type="common">Australian red claw crayfish</name>
    <dbReference type="NCBI Taxonomy" id="27406"/>
    <lineage>
        <taxon>Eukaryota</taxon>
        <taxon>Metazoa</taxon>
        <taxon>Ecdysozoa</taxon>
        <taxon>Arthropoda</taxon>
        <taxon>Crustacea</taxon>
        <taxon>Multicrustacea</taxon>
        <taxon>Malacostraca</taxon>
        <taxon>Eumalacostraca</taxon>
        <taxon>Eucarida</taxon>
        <taxon>Decapoda</taxon>
        <taxon>Pleocyemata</taxon>
        <taxon>Astacidea</taxon>
        <taxon>Parastacoidea</taxon>
        <taxon>Parastacidae</taxon>
        <taxon>Cherax</taxon>
    </lineage>
</organism>
<comment type="caution">
    <text evidence="1">The sequence shown here is derived from an EMBL/GenBank/DDBJ whole genome shotgun (WGS) entry which is preliminary data.</text>
</comment>